<feature type="domain" description="Condensation" evidence="2">
    <location>
        <begin position="73"/>
        <end position="166"/>
    </location>
</feature>
<reference evidence="3 4" key="1">
    <citation type="submission" date="2017-05" db="EMBL/GenBank/DDBJ databases">
        <title>Streptomyces alboflavus Genome sequencing and assembly.</title>
        <authorList>
            <person name="Wang Y."/>
            <person name="Du B."/>
            <person name="Ding Y."/>
            <person name="Liu H."/>
            <person name="Hou Q."/>
            <person name="Liu K."/>
            <person name="Wang C."/>
            <person name="Yao L."/>
        </authorList>
    </citation>
    <scope>NUCLEOTIDE SEQUENCE [LARGE SCALE GENOMIC DNA]</scope>
    <source>
        <strain evidence="3 4">MDJK44</strain>
    </source>
</reference>
<dbReference type="InterPro" id="IPR023213">
    <property type="entry name" value="CAT-like_dom_sf"/>
</dbReference>
<proteinExistence type="predicted"/>
<dbReference type="PANTHER" id="PTHR45398:SF1">
    <property type="entry name" value="ENZYME, PUTATIVE (JCVI)-RELATED"/>
    <property type="match status" value="1"/>
</dbReference>
<accession>A0A1Z1WSP2</accession>
<sequence length="210" mass="22720">MRSWSSLWFYSAALHQESTVTGLAARFADALADIARHAATPGTGGRTPSDFPLVELDQAAVDRITGADPRAVEDVHPLTPTQAGMLFHGLSQDGRRVYFQQLSFVLDGVSDPEAFAAAWQQVTDRTPVLRGDVVWQDVPEPLFVVRRHATVPVTHLDWRELSEDDRRQGSGTSSTRTASAASTSPRPRSSAWPSPGSPTPPCGWCGPSTT</sequence>
<evidence type="ECO:0000259" key="2">
    <source>
        <dbReference type="Pfam" id="PF00668"/>
    </source>
</evidence>
<dbReference type="PANTHER" id="PTHR45398">
    <property type="match status" value="1"/>
</dbReference>
<dbReference type="SUPFAM" id="SSF52777">
    <property type="entry name" value="CoA-dependent acyltransferases"/>
    <property type="match status" value="1"/>
</dbReference>
<dbReference type="Pfam" id="PF00668">
    <property type="entry name" value="Condensation"/>
    <property type="match status" value="1"/>
</dbReference>
<feature type="compositionally biased region" description="Low complexity" evidence="1">
    <location>
        <begin position="169"/>
        <end position="194"/>
    </location>
</feature>
<organism evidence="3 4">
    <name type="scientific">Streptomyces alboflavus</name>
    <dbReference type="NCBI Taxonomy" id="67267"/>
    <lineage>
        <taxon>Bacteria</taxon>
        <taxon>Bacillati</taxon>
        <taxon>Actinomycetota</taxon>
        <taxon>Actinomycetes</taxon>
        <taxon>Kitasatosporales</taxon>
        <taxon>Streptomycetaceae</taxon>
        <taxon>Streptomyces</taxon>
    </lineage>
</organism>
<evidence type="ECO:0000313" key="4">
    <source>
        <dbReference type="Proteomes" id="UP000195880"/>
    </source>
</evidence>
<protein>
    <submittedName>
        <fullName evidence="3">Peptide synthetase</fullName>
    </submittedName>
</protein>
<dbReference type="InterPro" id="IPR001242">
    <property type="entry name" value="Condensation_dom"/>
</dbReference>
<feature type="region of interest" description="Disordered" evidence="1">
    <location>
        <begin position="160"/>
        <end position="210"/>
    </location>
</feature>
<evidence type="ECO:0000256" key="1">
    <source>
        <dbReference type="SAM" id="MobiDB-lite"/>
    </source>
</evidence>
<name>A0A1Z1WSP2_9ACTN</name>
<dbReference type="Proteomes" id="UP000195880">
    <property type="component" value="Chromosome"/>
</dbReference>
<dbReference type="AlphaFoldDB" id="A0A1Z1WSP2"/>
<dbReference type="EMBL" id="CP021748">
    <property type="protein sequence ID" value="ARX89448.1"/>
    <property type="molecule type" value="Genomic_DNA"/>
</dbReference>
<dbReference type="KEGG" id="salf:SMD44_08935"/>
<keyword evidence="4" id="KW-1185">Reference proteome</keyword>
<evidence type="ECO:0000313" key="3">
    <source>
        <dbReference type="EMBL" id="ARX89448.1"/>
    </source>
</evidence>
<dbReference type="GO" id="GO:0003824">
    <property type="term" value="F:catalytic activity"/>
    <property type="evidence" value="ECO:0007669"/>
    <property type="project" value="InterPro"/>
</dbReference>
<dbReference type="Gene3D" id="3.30.559.10">
    <property type="entry name" value="Chloramphenicol acetyltransferase-like domain"/>
    <property type="match status" value="1"/>
</dbReference>
<gene>
    <name evidence="3" type="ORF">SMD44_08935</name>
</gene>
<dbReference type="GO" id="GO:0008610">
    <property type="term" value="P:lipid biosynthetic process"/>
    <property type="evidence" value="ECO:0007669"/>
    <property type="project" value="UniProtKB-ARBA"/>
</dbReference>